<comment type="similarity">
    <text evidence="2">Belongs to the CPA3 antiporters (TC 2.A.63) subunit B family.</text>
</comment>
<proteinExistence type="inferred from homology"/>
<feature type="transmembrane region" description="Helical" evidence="7">
    <location>
        <begin position="227"/>
        <end position="247"/>
    </location>
</feature>
<keyword evidence="4 7" id="KW-0812">Transmembrane</keyword>
<evidence type="ECO:0000256" key="3">
    <source>
        <dbReference type="ARBA" id="ARBA00022475"/>
    </source>
</evidence>
<feature type="domain" description="MrpA C-terminal/MbhD" evidence="9">
    <location>
        <begin position="16"/>
        <end position="77"/>
    </location>
</feature>
<feature type="domain" description="Na+/H+ antiporter MnhB subunit-related protein" evidence="8">
    <location>
        <begin position="201"/>
        <end position="314"/>
    </location>
</feature>
<dbReference type="RefSeq" id="WP_133411425.1">
    <property type="nucleotide sequence ID" value="NZ_SMZT01000009.1"/>
</dbReference>
<comment type="subcellular location">
    <subcellularLocation>
        <location evidence="1">Cell membrane</location>
        <topology evidence="1">Multi-pass membrane protein</topology>
    </subcellularLocation>
</comment>
<protein>
    <submittedName>
        <fullName evidence="10">DUF4040 domain-containing protein</fullName>
    </submittedName>
</protein>
<feature type="transmembrane region" description="Helical" evidence="7">
    <location>
        <begin position="289"/>
        <end position="316"/>
    </location>
</feature>
<feature type="transmembrane region" description="Helical" evidence="7">
    <location>
        <begin position="6"/>
        <end position="25"/>
    </location>
</feature>
<organism evidence="10 11">
    <name type="scientific">Kocuria rosea</name>
    <name type="common">Deinococcus erythromyxa</name>
    <name type="synonym">Micrococcus rubens</name>
    <dbReference type="NCBI Taxonomy" id="1275"/>
    <lineage>
        <taxon>Bacteria</taxon>
        <taxon>Bacillati</taxon>
        <taxon>Actinomycetota</taxon>
        <taxon>Actinomycetes</taxon>
        <taxon>Micrococcales</taxon>
        <taxon>Micrococcaceae</taxon>
        <taxon>Kocuria</taxon>
    </lineage>
</organism>
<dbReference type="PANTHER" id="PTHR33932">
    <property type="entry name" value="NA(+)/H(+) ANTIPORTER SUBUNIT B"/>
    <property type="match status" value="1"/>
</dbReference>
<feature type="transmembrane region" description="Helical" evidence="7">
    <location>
        <begin position="56"/>
        <end position="73"/>
    </location>
</feature>
<feature type="transmembrane region" description="Helical" evidence="7">
    <location>
        <begin position="32"/>
        <end position="50"/>
    </location>
</feature>
<evidence type="ECO:0000256" key="5">
    <source>
        <dbReference type="ARBA" id="ARBA00022989"/>
    </source>
</evidence>
<dbReference type="Pfam" id="PF04039">
    <property type="entry name" value="MnhB"/>
    <property type="match status" value="1"/>
</dbReference>
<evidence type="ECO:0000256" key="2">
    <source>
        <dbReference type="ARBA" id="ARBA00009425"/>
    </source>
</evidence>
<dbReference type="AlphaFoldDB" id="A0A4R5Y7L3"/>
<dbReference type="EMBL" id="SMZT01000009">
    <property type="protein sequence ID" value="TDL39092.1"/>
    <property type="molecule type" value="Genomic_DNA"/>
</dbReference>
<reference evidence="10 11" key="1">
    <citation type="submission" date="2019-03" db="EMBL/GenBank/DDBJ databases">
        <title>Genome Sequencing and Assembly of Various Microbes Isolated from Partially Reclaimed Soil and Acid Mine Drainage (AMD) Site.</title>
        <authorList>
            <person name="Steinbock B."/>
            <person name="Bechtold R."/>
            <person name="Sevigny J.L."/>
            <person name="Thomas D."/>
            <person name="Cuthill L.R."/>
            <person name="Aveiro Johannsen E.J."/>
            <person name="Thomas K."/>
            <person name="Ghosh A."/>
        </authorList>
    </citation>
    <scope>NUCLEOTIDE SEQUENCE [LARGE SCALE GENOMIC DNA]</scope>
    <source>
        <strain evidence="10 11">S-A3</strain>
    </source>
</reference>
<gene>
    <name evidence="10" type="ORF">E2R59_16210</name>
</gene>
<keyword evidence="3" id="KW-1003">Cell membrane</keyword>
<dbReference type="InterPro" id="IPR025383">
    <property type="entry name" value="MrpA_C/MbhD"/>
</dbReference>
<evidence type="ECO:0000313" key="11">
    <source>
        <dbReference type="Proteomes" id="UP000295163"/>
    </source>
</evidence>
<evidence type="ECO:0000256" key="6">
    <source>
        <dbReference type="ARBA" id="ARBA00023136"/>
    </source>
</evidence>
<dbReference type="GeneID" id="64348966"/>
<evidence type="ECO:0000259" key="9">
    <source>
        <dbReference type="Pfam" id="PF13244"/>
    </source>
</evidence>
<name>A0A4R5Y7L3_KOCRO</name>
<keyword evidence="5 7" id="KW-1133">Transmembrane helix</keyword>
<dbReference type="Pfam" id="PF13244">
    <property type="entry name" value="MbhD"/>
    <property type="match status" value="1"/>
</dbReference>
<dbReference type="InterPro" id="IPR050622">
    <property type="entry name" value="CPA3_antiporter_subunitB"/>
</dbReference>
<evidence type="ECO:0000256" key="7">
    <source>
        <dbReference type="SAM" id="Phobius"/>
    </source>
</evidence>
<accession>A0A4R5Y7L3</accession>
<keyword evidence="6 7" id="KW-0472">Membrane</keyword>
<feature type="transmembrane region" description="Helical" evidence="7">
    <location>
        <begin position="259"/>
        <end position="277"/>
    </location>
</feature>
<evidence type="ECO:0000313" key="10">
    <source>
        <dbReference type="EMBL" id="TDL39092.1"/>
    </source>
</evidence>
<feature type="transmembrane region" description="Helical" evidence="7">
    <location>
        <begin position="199"/>
        <end position="221"/>
    </location>
</feature>
<evidence type="ECO:0000256" key="4">
    <source>
        <dbReference type="ARBA" id="ARBA00022692"/>
    </source>
</evidence>
<evidence type="ECO:0000259" key="8">
    <source>
        <dbReference type="Pfam" id="PF04039"/>
    </source>
</evidence>
<comment type="caution">
    <text evidence="10">The sequence shown here is derived from an EMBL/GenBank/DDBJ whole genome shotgun (WGS) entry which is preliminary data.</text>
</comment>
<evidence type="ECO:0000256" key="1">
    <source>
        <dbReference type="ARBA" id="ARBA00004651"/>
    </source>
</evidence>
<dbReference type="InterPro" id="IPR007182">
    <property type="entry name" value="MnhB"/>
</dbReference>
<dbReference type="GO" id="GO:0005886">
    <property type="term" value="C:plasma membrane"/>
    <property type="evidence" value="ECO:0007669"/>
    <property type="project" value="UniProtKB-SubCell"/>
</dbReference>
<dbReference type="PANTHER" id="PTHR33932:SF4">
    <property type="entry name" value="NA(+)_H(+) ANTIPORTER SUBUNIT B"/>
    <property type="match status" value="1"/>
</dbReference>
<feature type="transmembrane region" description="Helical" evidence="7">
    <location>
        <begin position="156"/>
        <end position="178"/>
    </location>
</feature>
<dbReference type="Proteomes" id="UP000295163">
    <property type="component" value="Unassembled WGS sequence"/>
</dbReference>
<sequence length="324" mass="32820">MNDEPLRALDVLLGLAVLAGAVAAVTPRRRMSATVSFLVLGVLLVVLWTRLGAPDVALAEAAIGTGVTGALFVDTVTRGRGAPDGDRPVSRRPVATAVLGVTAGVLLGAGLAVALVRAARSGRTGLTEQVLGRTGESGVDHPVTAVLLNFRSYDTLLEIAVLFVAVLAVAVTLGTGSGRPAAAVRRTRPVAAAGRPETLVWFCRVISPALLLIAAWVLFAGSDRPGGAFQAGAVLAGALILMDTAGLGPSPRHGGLLRAALVAGLLVFLAVAAWGPATGGAWLSLDPAWAGWAIVAVETTLALSIGTALTVVFLALGRERVDPP</sequence>
<feature type="transmembrane region" description="Helical" evidence="7">
    <location>
        <begin position="94"/>
        <end position="116"/>
    </location>
</feature>